<keyword evidence="4" id="KW-0238">DNA-binding</keyword>
<evidence type="ECO:0000259" key="7">
    <source>
        <dbReference type="Pfam" id="PF07034"/>
    </source>
</evidence>
<dbReference type="Pfam" id="PF07034">
    <property type="entry name" value="ORC3_N"/>
    <property type="match status" value="1"/>
</dbReference>
<evidence type="ECO:0000313" key="10">
    <source>
        <dbReference type="Proteomes" id="UP000799302"/>
    </source>
</evidence>
<evidence type="ECO:0000256" key="3">
    <source>
        <dbReference type="ARBA" id="ARBA00022705"/>
    </source>
</evidence>
<dbReference type="PANTHER" id="PTHR12748">
    <property type="entry name" value="ORIGIN RECOGNITION COMPLEX SUBUNIT 3"/>
    <property type="match status" value="1"/>
</dbReference>
<dbReference type="GO" id="GO:0005664">
    <property type="term" value="C:nuclear origin of replication recognition complex"/>
    <property type="evidence" value="ECO:0007669"/>
    <property type="project" value="InterPro"/>
</dbReference>
<evidence type="ECO:0000256" key="5">
    <source>
        <dbReference type="ARBA" id="ARBA00023242"/>
    </source>
</evidence>
<feature type="domain" description="Origin recognition complex subunit 3 N-terminal" evidence="7">
    <location>
        <begin position="30"/>
        <end position="283"/>
    </location>
</feature>
<dbReference type="Pfam" id="PF18137">
    <property type="entry name" value="WHD_ORC"/>
    <property type="match status" value="1"/>
</dbReference>
<name>A0A6A6USD1_9PEZI</name>
<dbReference type="EMBL" id="MU004230">
    <property type="protein sequence ID" value="KAF2674666.1"/>
    <property type="molecule type" value="Genomic_DNA"/>
</dbReference>
<dbReference type="InterPro" id="IPR045667">
    <property type="entry name" value="ORC3_N"/>
</dbReference>
<feature type="region of interest" description="Disordered" evidence="6">
    <location>
        <begin position="1"/>
        <end position="26"/>
    </location>
</feature>
<dbReference type="GO" id="GO:0003688">
    <property type="term" value="F:DNA replication origin binding"/>
    <property type="evidence" value="ECO:0007669"/>
    <property type="project" value="TreeGrafter"/>
</dbReference>
<keyword evidence="3" id="KW-0235">DNA replication</keyword>
<dbReference type="InterPro" id="IPR020795">
    <property type="entry name" value="ORC3"/>
</dbReference>
<evidence type="ECO:0000256" key="1">
    <source>
        <dbReference type="ARBA" id="ARBA00004123"/>
    </source>
</evidence>
<dbReference type="GO" id="GO:0031261">
    <property type="term" value="C:DNA replication preinitiation complex"/>
    <property type="evidence" value="ECO:0007669"/>
    <property type="project" value="TreeGrafter"/>
</dbReference>
<dbReference type="GO" id="GO:0006270">
    <property type="term" value="P:DNA replication initiation"/>
    <property type="evidence" value="ECO:0007669"/>
    <property type="project" value="TreeGrafter"/>
</dbReference>
<reference evidence="9" key="1">
    <citation type="journal article" date="2020" name="Stud. Mycol.">
        <title>101 Dothideomycetes genomes: a test case for predicting lifestyles and emergence of pathogens.</title>
        <authorList>
            <person name="Haridas S."/>
            <person name="Albert R."/>
            <person name="Binder M."/>
            <person name="Bloem J."/>
            <person name="Labutti K."/>
            <person name="Salamov A."/>
            <person name="Andreopoulos B."/>
            <person name="Baker S."/>
            <person name="Barry K."/>
            <person name="Bills G."/>
            <person name="Bluhm B."/>
            <person name="Cannon C."/>
            <person name="Castanera R."/>
            <person name="Culley D."/>
            <person name="Daum C."/>
            <person name="Ezra D."/>
            <person name="Gonzalez J."/>
            <person name="Henrissat B."/>
            <person name="Kuo A."/>
            <person name="Liang C."/>
            <person name="Lipzen A."/>
            <person name="Lutzoni F."/>
            <person name="Magnuson J."/>
            <person name="Mondo S."/>
            <person name="Nolan M."/>
            <person name="Ohm R."/>
            <person name="Pangilinan J."/>
            <person name="Park H.-J."/>
            <person name="Ramirez L."/>
            <person name="Alfaro M."/>
            <person name="Sun H."/>
            <person name="Tritt A."/>
            <person name="Yoshinaga Y."/>
            <person name="Zwiers L.-H."/>
            <person name="Turgeon B."/>
            <person name="Goodwin S."/>
            <person name="Spatafora J."/>
            <person name="Crous P."/>
            <person name="Grigoriev I."/>
        </authorList>
    </citation>
    <scope>NUCLEOTIDE SEQUENCE</scope>
    <source>
        <strain evidence="9">CBS 115976</strain>
    </source>
</reference>
<feature type="domain" description="Origin recognition complex subunit 3 winged helix C-terminal" evidence="8">
    <location>
        <begin position="531"/>
        <end position="641"/>
    </location>
</feature>
<evidence type="ECO:0000256" key="4">
    <source>
        <dbReference type="ARBA" id="ARBA00023125"/>
    </source>
</evidence>
<sequence length="644" mass="71824">METEKAYIYQPTGTKRRRLTTNPLNASTRPARSAIHTRLWTSQHARLSTVLSRANDAFVERVNAFLKDGPAVLTAGVRSLKAGYVLAGPEGAGHAELFARLGGDVEGMVRVVCLVPAEGASLRGLVRAFVRKVMGGEGVDLASVLEWVWEEKVGVLAVGVVDSEAFGSGVLVEFLDLLCSWSDRIPLVVLFGVATSIEIFQDRLPRTTLRALSSTQFDVVQSKVLLEQLFESTVAESEFWVGPTLAGVLLERQQKHIQSPDDFVNAVQYAYMCHFFSNPLSIFLGTEEEIKKVKSNSLFEALRCTESFQQKISELADDPLTLNEAKQLLKSDDDLVDHVVDEIARSRASLVQLTTSIKLLRAARKQFTNIADISFSTLYLQGFGGDLKDSALLREFFLNLKKAPSNMLSRIMSIITPFVPAADLDQLAEIQMQLAELIQRVGAKDPLKSQYDVKNDTLRTTVVAQKVELSRNKARISEDDAAYSKILDTFHDWLTDLFNDTLVCMEDIPYREILIYDGRGPDKAVFTPRHRYVIERALSSPHDYLNCECCKSTARDEKGDVGLSKTQPSTALLYQLYLESGASINVADLWTAFNAIMSEDEEEEAEKRNMYLFQTALAELKYLGLVRSTKKKADHILKVSWKGL</sequence>
<keyword evidence="10" id="KW-1185">Reference proteome</keyword>
<proteinExistence type="inferred from homology"/>
<dbReference type="GO" id="GO:0005656">
    <property type="term" value="C:nuclear pre-replicative complex"/>
    <property type="evidence" value="ECO:0007669"/>
    <property type="project" value="TreeGrafter"/>
</dbReference>
<dbReference type="PANTHER" id="PTHR12748:SF0">
    <property type="entry name" value="ORIGIN RECOGNITION COMPLEX SUBUNIT 3"/>
    <property type="match status" value="1"/>
</dbReference>
<organism evidence="9 10">
    <name type="scientific">Microthyrium microscopicum</name>
    <dbReference type="NCBI Taxonomy" id="703497"/>
    <lineage>
        <taxon>Eukaryota</taxon>
        <taxon>Fungi</taxon>
        <taxon>Dikarya</taxon>
        <taxon>Ascomycota</taxon>
        <taxon>Pezizomycotina</taxon>
        <taxon>Dothideomycetes</taxon>
        <taxon>Dothideomycetes incertae sedis</taxon>
        <taxon>Microthyriales</taxon>
        <taxon>Microthyriaceae</taxon>
        <taxon>Microthyrium</taxon>
    </lineage>
</organism>
<gene>
    <name evidence="9" type="ORF">BT63DRAFT_408831</name>
</gene>
<dbReference type="CDD" id="cd20704">
    <property type="entry name" value="Orc3"/>
    <property type="match status" value="1"/>
</dbReference>
<protein>
    <submittedName>
        <fullName evidence="9">Uncharacterized protein</fullName>
    </submittedName>
</protein>
<accession>A0A6A6USD1</accession>
<dbReference type="AlphaFoldDB" id="A0A6A6USD1"/>
<comment type="similarity">
    <text evidence="2">Belongs to the ORC3 family.</text>
</comment>
<dbReference type="Proteomes" id="UP000799302">
    <property type="component" value="Unassembled WGS sequence"/>
</dbReference>
<evidence type="ECO:0000256" key="6">
    <source>
        <dbReference type="SAM" id="MobiDB-lite"/>
    </source>
</evidence>
<evidence type="ECO:0000313" key="9">
    <source>
        <dbReference type="EMBL" id="KAF2674666.1"/>
    </source>
</evidence>
<comment type="subcellular location">
    <subcellularLocation>
        <location evidence="1">Nucleus</location>
    </subcellularLocation>
</comment>
<keyword evidence="5" id="KW-0539">Nucleus</keyword>
<dbReference type="InterPro" id="IPR040855">
    <property type="entry name" value="ORC_WH_C"/>
</dbReference>
<evidence type="ECO:0000256" key="2">
    <source>
        <dbReference type="ARBA" id="ARBA00010977"/>
    </source>
</evidence>
<dbReference type="OrthoDB" id="10265211at2759"/>
<evidence type="ECO:0000259" key="8">
    <source>
        <dbReference type="Pfam" id="PF18137"/>
    </source>
</evidence>